<dbReference type="RefSeq" id="WP_012501402.1">
    <property type="nucleotide sequence ID" value="NC_011027.1"/>
</dbReference>
<name>B3QRE2_CHLP8</name>
<protein>
    <submittedName>
        <fullName evidence="6">ABC transporter related</fullName>
    </submittedName>
</protein>
<dbReference type="InterPro" id="IPR027417">
    <property type="entry name" value="P-loop_NTPase"/>
</dbReference>
<keyword evidence="4" id="KW-0067">ATP-binding</keyword>
<dbReference type="SMART" id="SM00382">
    <property type="entry name" value="AAA"/>
    <property type="match status" value="1"/>
</dbReference>
<dbReference type="GO" id="GO:0016887">
    <property type="term" value="F:ATP hydrolysis activity"/>
    <property type="evidence" value="ECO:0007669"/>
    <property type="project" value="InterPro"/>
</dbReference>
<dbReference type="Gene3D" id="3.40.50.300">
    <property type="entry name" value="P-loop containing nucleotide triphosphate hydrolases"/>
    <property type="match status" value="1"/>
</dbReference>
<evidence type="ECO:0000256" key="3">
    <source>
        <dbReference type="ARBA" id="ARBA00022741"/>
    </source>
</evidence>
<dbReference type="PANTHER" id="PTHR42734:SF17">
    <property type="entry name" value="METAL TRANSPORT SYSTEM ATP-BINDING PROTEIN TM_0124-RELATED"/>
    <property type="match status" value="1"/>
</dbReference>
<evidence type="ECO:0000256" key="4">
    <source>
        <dbReference type="ARBA" id="ARBA00022840"/>
    </source>
</evidence>
<dbReference type="InterPro" id="IPR003593">
    <property type="entry name" value="AAA+_ATPase"/>
</dbReference>
<dbReference type="FunFam" id="3.40.50.300:FF:000134">
    <property type="entry name" value="Iron-enterobactin ABC transporter ATP-binding protein"/>
    <property type="match status" value="1"/>
</dbReference>
<comment type="similarity">
    <text evidence="1">Belongs to the ABC transporter superfamily.</text>
</comment>
<sequence length="259" mass="27827">MSEPIVVCEKLCVDRDGAPVLKGLSLSVHKGDFLAVLGPNGGGKTTLLKVMLGLIQPTSGTVTVFGKAPGEIVGRIGYVPQSLQFDRTFPISVREVVLMGRLSKSKLFLRYSKDDRTKAAEAMEITGLTALANRRIGSLSGGELQRVLIARALAGEPDLLLLDEPTASVDPEMKTTIYDLLDRLKADHTIVLVTHDTGTIAHHVTRIACLNCTLDMHEEGSTLGRVSLENLYGYPVDIVEHRAPSAPVSSSPTSGHRHA</sequence>
<gene>
    <name evidence="6" type="ordered locus">Cpar_0139</name>
</gene>
<keyword evidence="7" id="KW-1185">Reference proteome</keyword>
<accession>B3QRE2</accession>
<dbReference type="EMBL" id="CP001099">
    <property type="protein sequence ID" value="ACF10567.1"/>
    <property type="molecule type" value="Genomic_DNA"/>
</dbReference>
<dbReference type="AlphaFoldDB" id="B3QRE2"/>
<dbReference type="CDD" id="cd03235">
    <property type="entry name" value="ABC_Metallic_Cations"/>
    <property type="match status" value="1"/>
</dbReference>
<dbReference type="STRING" id="517417.Cpar_0139"/>
<evidence type="ECO:0000313" key="6">
    <source>
        <dbReference type="EMBL" id="ACF10567.1"/>
    </source>
</evidence>
<dbReference type="SUPFAM" id="SSF52540">
    <property type="entry name" value="P-loop containing nucleoside triphosphate hydrolases"/>
    <property type="match status" value="1"/>
</dbReference>
<dbReference type="InterPro" id="IPR003439">
    <property type="entry name" value="ABC_transporter-like_ATP-bd"/>
</dbReference>
<keyword evidence="3" id="KW-0547">Nucleotide-binding</keyword>
<dbReference type="InterPro" id="IPR050153">
    <property type="entry name" value="Metal_Ion_Import_ABC"/>
</dbReference>
<dbReference type="OrthoDB" id="9806726at2"/>
<dbReference type="eggNOG" id="COG1121">
    <property type="taxonomic scope" value="Bacteria"/>
</dbReference>
<evidence type="ECO:0000313" key="7">
    <source>
        <dbReference type="Proteomes" id="UP000008811"/>
    </source>
</evidence>
<reference evidence="6" key="1">
    <citation type="submission" date="2008-06" db="EMBL/GenBank/DDBJ databases">
        <title>Complete sequence of Chlorobaculum parvum NCIB 8327.</title>
        <authorList>
            <consortium name="US DOE Joint Genome Institute"/>
            <person name="Lucas S."/>
            <person name="Copeland A."/>
            <person name="Lapidus A."/>
            <person name="Glavina del Rio T."/>
            <person name="Dalin E."/>
            <person name="Tice H."/>
            <person name="Bruce D."/>
            <person name="Goodwin L."/>
            <person name="Pitluck S."/>
            <person name="Schmutz J."/>
            <person name="Larimer F."/>
            <person name="Land M."/>
            <person name="Hauser L."/>
            <person name="Kyrpides N."/>
            <person name="Mikhailova N."/>
            <person name="Zhao F."/>
            <person name="Li T."/>
            <person name="Liu Z."/>
            <person name="Overmann J."/>
            <person name="Bryant D.A."/>
            <person name="Richardson P."/>
        </authorList>
    </citation>
    <scope>NUCLEOTIDE SEQUENCE [LARGE SCALE GENOMIC DNA]</scope>
    <source>
        <strain evidence="6">NCIB 8327</strain>
    </source>
</reference>
<dbReference type="PROSITE" id="PS00211">
    <property type="entry name" value="ABC_TRANSPORTER_1"/>
    <property type="match status" value="1"/>
</dbReference>
<dbReference type="InterPro" id="IPR017871">
    <property type="entry name" value="ABC_transporter-like_CS"/>
</dbReference>
<dbReference type="PANTHER" id="PTHR42734">
    <property type="entry name" value="METAL TRANSPORT SYSTEM ATP-BINDING PROTEIN TM_0124-RELATED"/>
    <property type="match status" value="1"/>
</dbReference>
<dbReference type="HOGENOM" id="CLU_000604_1_11_10"/>
<dbReference type="KEGG" id="cpc:Cpar_0139"/>
<dbReference type="PROSITE" id="PS50893">
    <property type="entry name" value="ABC_TRANSPORTER_2"/>
    <property type="match status" value="1"/>
</dbReference>
<evidence type="ECO:0000259" key="5">
    <source>
        <dbReference type="PROSITE" id="PS50893"/>
    </source>
</evidence>
<proteinExistence type="inferred from homology"/>
<dbReference type="Pfam" id="PF00005">
    <property type="entry name" value="ABC_tran"/>
    <property type="match status" value="1"/>
</dbReference>
<keyword evidence="2" id="KW-0813">Transport</keyword>
<organism evidence="6 7">
    <name type="scientific">Chlorobaculum parvum (strain DSM 263 / NCIMB 8327)</name>
    <name type="common">Chlorobium vibrioforme subsp. thiosulfatophilum</name>
    <dbReference type="NCBI Taxonomy" id="517417"/>
    <lineage>
        <taxon>Bacteria</taxon>
        <taxon>Pseudomonadati</taxon>
        <taxon>Chlorobiota</taxon>
        <taxon>Chlorobiia</taxon>
        <taxon>Chlorobiales</taxon>
        <taxon>Chlorobiaceae</taxon>
        <taxon>Chlorobaculum</taxon>
    </lineage>
</organism>
<dbReference type="Proteomes" id="UP000008811">
    <property type="component" value="Chromosome"/>
</dbReference>
<dbReference type="GO" id="GO:0005524">
    <property type="term" value="F:ATP binding"/>
    <property type="evidence" value="ECO:0007669"/>
    <property type="project" value="UniProtKB-KW"/>
</dbReference>
<evidence type="ECO:0000256" key="1">
    <source>
        <dbReference type="ARBA" id="ARBA00005417"/>
    </source>
</evidence>
<feature type="domain" description="ABC transporter" evidence="5">
    <location>
        <begin position="6"/>
        <end position="238"/>
    </location>
</feature>
<evidence type="ECO:0000256" key="2">
    <source>
        <dbReference type="ARBA" id="ARBA00022448"/>
    </source>
</evidence>